<dbReference type="AlphaFoldDB" id="A0A7C8HGE3"/>
<comment type="catalytic activity">
    <reaction evidence="10">
        <text>di-trans,octa-cis-undecaprenyl diphospho-N-acetyl-alpha-D-muramoyl-L-alanyl-D-glutamyl-meso-2,6-diaminopimeloyl-D-alanyl-D-alanine + UDP-N-acetyl-alpha-D-glucosamine = di-trans,octa-cis-undecaprenyl diphospho-[N-acetyl-alpha-D-glucosaminyl-(1-&gt;4)]-N-acetyl-alpha-D-muramoyl-L-alanyl-D-glutamyl-meso-2,6-diaminopimeloyl-D-alanyl-D-alanine + UDP + H(+)</text>
        <dbReference type="Rhea" id="RHEA:31227"/>
        <dbReference type="ChEBI" id="CHEBI:15378"/>
        <dbReference type="ChEBI" id="CHEBI:57705"/>
        <dbReference type="ChEBI" id="CHEBI:58223"/>
        <dbReference type="ChEBI" id="CHEBI:61387"/>
        <dbReference type="ChEBI" id="CHEBI:61388"/>
        <dbReference type="EC" id="2.4.1.227"/>
    </reaction>
</comment>
<dbReference type="UniPathway" id="UPA00219"/>
<feature type="binding site" evidence="10">
    <location>
        <position position="194"/>
    </location>
    <ligand>
        <name>UDP-N-acetyl-alpha-D-glucosamine</name>
        <dbReference type="ChEBI" id="CHEBI:57705"/>
    </ligand>
</feature>
<dbReference type="InterPro" id="IPR006009">
    <property type="entry name" value="GlcNAc_MurG"/>
</dbReference>
<evidence type="ECO:0000256" key="7">
    <source>
        <dbReference type="ARBA" id="ARBA00023136"/>
    </source>
</evidence>
<comment type="function">
    <text evidence="10">Cell wall formation. Catalyzes the transfer of a GlcNAc subunit on undecaprenyl-pyrophosphoryl-MurNAc-pentapeptide (lipid intermediate I) to form undecaprenyl-pyrophosphoryl-MurNAc-(pentapeptide)GlcNAc (lipid intermediate II).</text>
</comment>
<dbReference type="GO" id="GO:0005886">
    <property type="term" value="C:plasma membrane"/>
    <property type="evidence" value="ECO:0007669"/>
    <property type="project" value="UniProtKB-SubCell"/>
</dbReference>
<dbReference type="PANTHER" id="PTHR21015">
    <property type="entry name" value="UDP-N-ACETYLGLUCOSAMINE--N-ACETYLMURAMYL-(PENTAPEPTIDE) PYROPHOSPHORYL-UNDECAPRENOL N-ACETYLGLUCOSAMINE TRANSFERASE 1"/>
    <property type="match status" value="1"/>
</dbReference>
<feature type="domain" description="Glycosyltransferase family 28 N-terminal" evidence="11">
    <location>
        <begin position="4"/>
        <end position="141"/>
    </location>
</feature>
<evidence type="ECO:0000259" key="12">
    <source>
        <dbReference type="Pfam" id="PF04101"/>
    </source>
</evidence>
<evidence type="ECO:0000256" key="4">
    <source>
        <dbReference type="ARBA" id="ARBA00022679"/>
    </source>
</evidence>
<accession>A0A7C8HGE3</accession>
<keyword evidence="1 10" id="KW-1003">Cell membrane</keyword>
<sequence>MKRIILTGGGTAGHVTPNLALIPKLQKEGWDVRYIGSKTGIEKELIEEQNIPYYGISSGKLRRYKDIKNLTDPFKVLAGGAEALALIGKLKPNIIFSKGGYVTVPVVAAGWLRRVPVIIHESDITPGLANKLAFPFAKKICVNFPETLNHIPKEKGILTGTPIREELFQGKATKGLKLCGFSDTKPILMMMGGSLGSVTINNVLRKALPSLLPFFNVIHICGKNNKDESLENTKGYKQFEYVKEELPHLFAAADIFISRAGANSIAEILSLKKPNILIPLSARASRGDQILNARSFKNQGFSQVLEEENLTEETLIEMVKDTYRNRHIYIEAMQKSQGANGIDTVMDLIRTNAKK</sequence>
<evidence type="ECO:0000256" key="5">
    <source>
        <dbReference type="ARBA" id="ARBA00022960"/>
    </source>
</evidence>
<dbReference type="Pfam" id="PF04101">
    <property type="entry name" value="Glyco_tran_28_C"/>
    <property type="match status" value="1"/>
</dbReference>
<dbReference type="GO" id="GO:0050511">
    <property type="term" value="F:undecaprenyldiphospho-muramoylpentapeptide beta-N-acetylglucosaminyltransferase activity"/>
    <property type="evidence" value="ECO:0007669"/>
    <property type="project" value="UniProtKB-UniRule"/>
</dbReference>
<comment type="similarity">
    <text evidence="10">Belongs to the glycosyltransferase 28 family. MurG subfamily.</text>
</comment>
<evidence type="ECO:0000256" key="9">
    <source>
        <dbReference type="ARBA" id="ARBA00023316"/>
    </source>
</evidence>
<dbReference type="HAMAP" id="MF_00033">
    <property type="entry name" value="MurG"/>
    <property type="match status" value="1"/>
</dbReference>
<dbReference type="GO" id="GO:0071555">
    <property type="term" value="P:cell wall organization"/>
    <property type="evidence" value="ECO:0007669"/>
    <property type="project" value="UniProtKB-KW"/>
</dbReference>
<keyword evidence="8 10" id="KW-0131">Cell cycle</keyword>
<evidence type="ECO:0000313" key="14">
    <source>
        <dbReference type="Proteomes" id="UP000483018"/>
    </source>
</evidence>
<evidence type="ECO:0000256" key="2">
    <source>
        <dbReference type="ARBA" id="ARBA00022618"/>
    </source>
</evidence>
<keyword evidence="14" id="KW-1185">Reference proteome</keyword>
<feature type="binding site" evidence="10">
    <location>
        <position position="164"/>
    </location>
    <ligand>
        <name>UDP-N-acetyl-alpha-D-glucosamine</name>
        <dbReference type="ChEBI" id="CHEBI:57705"/>
    </ligand>
</feature>
<dbReference type="InterPro" id="IPR004276">
    <property type="entry name" value="GlycoTrans_28_N"/>
</dbReference>
<dbReference type="GO" id="GO:0008360">
    <property type="term" value="P:regulation of cell shape"/>
    <property type="evidence" value="ECO:0007669"/>
    <property type="project" value="UniProtKB-KW"/>
</dbReference>
<dbReference type="CDD" id="cd03785">
    <property type="entry name" value="GT28_MurG"/>
    <property type="match status" value="1"/>
</dbReference>
<dbReference type="EC" id="2.4.1.227" evidence="10"/>
<keyword evidence="2 10" id="KW-0132">Cell division</keyword>
<evidence type="ECO:0000256" key="10">
    <source>
        <dbReference type="HAMAP-Rule" id="MF_00033"/>
    </source>
</evidence>
<keyword evidence="5 10" id="KW-0133">Cell shape</keyword>
<gene>
    <name evidence="10" type="primary">murG</name>
    <name evidence="13" type="ORF">GND95_03100</name>
</gene>
<dbReference type="InterPro" id="IPR007235">
    <property type="entry name" value="Glyco_trans_28_C"/>
</dbReference>
<dbReference type="OrthoDB" id="9808936at2"/>
<organism evidence="13 14">
    <name type="scientific">Defluviitalea raffinosedens</name>
    <dbReference type="NCBI Taxonomy" id="1450156"/>
    <lineage>
        <taxon>Bacteria</taxon>
        <taxon>Bacillati</taxon>
        <taxon>Bacillota</taxon>
        <taxon>Clostridia</taxon>
        <taxon>Lachnospirales</taxon>
        <taxon>Defluviitaleaceae</taxon>
        <taxon>Defluviitalea</taxon>
    </lineage>
</organism>
<dbReference type="PANTHER" id="PTHR21015:SF27">
    <property type="entry name" value="UDP-N-ACETYLGLUCOSAMINE--N-ACETYLMURAMYL-(PENTAPEPTIDE) PYROPHOSPHORYL-UNDECAPRENOL N-ACETYLGLUCOSAMINE TRANSFERASE"/>
    <property type="match status" value="1"/>
</dbReference>
<keyword evidence="7 10" id="KW-0472">Membrane</keyword>
<dbReference type="NCBIfam" id="TIGR01133">
    <property type="entry name" value="murG"/>
    <property type="match status" value="1"/>
</dbReference>
<dbReference type="NCBIfam" id="NF009102">
    <property type="entry name" value="PRK12446.1"/>
    <property type="match status" value="1"/>
</dbReference>
<proteinExistence type="inferred from homology"/>
<feature type="binding site" evidence="10">
    <location>
        <begin position="11"/>
        <end position="13"/>
    </location>
    <ligand>
        <name>UDP-N-acetyl-alpha-D-glucosamine</name>
        <dbReference type="ChEBI" id="CHEBI:57705"/>
    </ligand>
</feature>
<evidence type="ECO:0000259" key="11">
    <source>
        <dbReference type="Pfam" id="PF03033"/>
    </source>
</evidence>
<dbReference type="Pfam" id="PF03033">
    <property type="entry name" value="Glyco_transf_28"/>
    <property type="match status" value="1"/>
</dbReference>
<evidence type="ECO:0000256" key="6">
    <source>
        <dbReference type="ARBA" id="ARBA00022984"/>
    </source>
</evidence>
<comment type="subcellular location">
    <subcellularLocation>
        <location evidence="10">Cell membrane</location>
        <topology evidence="10">Peripheral membrane protein</topology>
        <orientation evidence="10">Cytoplasmic side</orientation>
    </subcellularLocation>
</comment>
<protein>
    <recommendedName>
        <fullName evidence="10">UDP-N-acetylglucosamine--N-acetylmuramyl-(pentapeptide) pyrophosphoryl-undecaprenol N-acetylglucosamine transferase</fullName>
        <ecNumber evidence="10">2.4.1.227</ecNumber>
    </recommendedName>
    <alternativeName>
        <fullName evidence="10">Undecaprenyl-PP-MurNAc-pentapeptide-UDPGlcNAc GlcNAc transferase</fullName>
    </alternativeName>
</protein>
<keyword evidence="6 10" id="KW-0573">Peptidoglycan synthesis</keyword>
<keyword evidence="4 10" id="KW-0808">Transferase</keyword>
<feature type="domain" description="Glycosyl transferase family 28 C-terminal" evidence="12">
    <location>
        <begin position="188"/>
        <end position="337"/>
    </location>
</feature>
<keyword evidence="9 10" id="KW-0961">Cell wall biogenesis/degradation</keyword>
<comment type="pathway">
    <text evidence="10">Cell wall biogenesis; peptidoglycan biosynthesis.</text>
</comment>
<dbReference type="RefSeq" id="WP_158739382.1">
    <property type="nucleotide sequence ID" value="NZ_JAFBEP010000003.1"/>
</dbReference>
<dbReference type="GO" id="GO:0051301">
    <property type="term" value="P:cell division"/>
    <property type="evidence" value="ECO:0007669"/>
    <property type="project" value="UniProtKB-KW"/>
</dbReference>
<dbReference type="GO" id="GO:0009252">
    <property type="term" value="P:peptidoglycan biosynthetic process"/>
    <property type="evidence" value="ECO:0007669"/>
    <property type="project" value="UniProtKB-UniRule"/>
</dbReference>
<dbReference type="Proteomes" id="UP000483018">
    <property type="component" value="Unassembled WGS sequence"/>
</dbReference>
<reference evidence="13 14" key="1">
    <citation type="submission" date="2019-12" db="EMBL/GenBank/DDBJ databases">
        <title>Defluviitalea raffinosedens, isolated from a biogas fermenter, genome sequencing and characterization.</title>
        <authorList>
            <person name="Rettenmaier R."/>
            <person name="Schneider M."/>
            <person name="Neuhaus K."/>
            <person name="Liebl W."/>
            <person name="Zverlov V."/>
        </authorList>
    </citation>
    <scope>NUCLEOTIDE SEQUENCE [LARGE SCALE GENOMIC DNA]</scope>
    <source>
        <strain evidence="13 14">249c-K6</strain>
    </source>
</reference>
<comment type="caution">
    <text evidence="10">Lacks conserved residue(s) required for the propagation of feature annotation.</text>
</comment>
<dbReference type="Gene3D" id="3.40.50.2000">
    <property type="entry name" value="Glycogen Phosphorylase B"/>
    <property type="match status" value="2"/>
</dbReference>
<name>A0A7C8HGE3_9FIRM</name>
<evidence type="ECO:0000256" key="1">
    <source>
        <dbReference type="ARBA" id="ARBA00022475"/>
    </source>
</evidence>
<evidence type="ECO:0000256" key="3">
    <source>
        <dbReference type="ARBA" id="ARBA00022676"/>
    </source>
</evidence>
<evidence type="ECO:0000313" key="13">
    <source>
        <dbReference type="EMBL" id="KAE9636128.1"/>
    </source>
</evidence>
<dbReference type="EMBL" id="WSLF01000002">
    <property type="protein sequence ID" value="KAE9636128.1"/>
    <property type="molecule type" value="Genomic_DNA"/>
</dbReference>
<comment type="caution">
    <text evidence="13">The sequence shown here is derived from an EMBL/GenBank/DDBJ whole genome shotgun (WGS) entry which is preliminary data.</text>
</comment>
<keyword evidence="3 10" id="KW-0328">Glycosyltransferase</keyword>
<feature type="binding site" evidence="10">
    <location>
        <position position="289"/>
    </location>
    <ligand>
        <name>UDP-N-acetyl-alpha-D-glucosamine</name>
        <dbReference type="ChEBI" id="CHEBI:57705"/>
    </ligand>
</feature>
<dbReference type="SUPFAM" id="SSF53756">
    <property type="entry name" value="UDP-Glycosyltransferase/glycogen phosphorylase"/>
    <property type="match status" value="1"/>
</dbReference>
<dbReference type="GO" id="GO:0005975">
    <property type="term" value="P:carbohydrate metabolic process"/>
    <property type="evidence" value="ECO:0007669"/>
    <property type="project" value="InterPro"/>
</dbReference>
<evidence type="ECO:0000256" key="8">
    <source>
        <dbReference type="ARBA" id="ARBA00023306"/>
    </source>
</evidence>